<comment type="caution">
    <text evidence="2">The sequence shown here is derived from an EMBL/GenBank/DDBJ whole genome shotgun (WGS) entry which is preliminary data.</text>
</comment>
<gene>
    <name evidence="2" type="ORF">ECRASSUSDP1_LOCUS11100</name>
</gene>
<feature type="region of interest" description="Disordered" evidence="1">
    <location>
        <begin position="179"/>
        <end position="203"/>
    </location>
</feature>
<reference evidence="2" key="1">
    <citation type="submission" date="2023-07" db="EMBL/GenBank/DDBJ databases">
        <authorList>
            <consortium name="AG Swart"/>
            <person name="Singh M."/>
            <person name="Singh A."/>
            <person name="Seah K."/>
            <person name="Emmerich C."/>
        </authorList>
    </citation>
    <scope>NUCLEOTIDE SEQUENCE</scope>
    <source>
        <strain evidence="2">DP1</strain>
    </source>
</reference>
<evidence type="ECO:0000313" key="2">
    <source>
        <dbReference type="EMBL" id="CAI2369797.1"/>
    </source>
</evidence>
<dbReference type="AlphaFoldDB" id="A0AAD1UJB2"/>
<keyword evidence="3" id="KW-1185">Reference proteome</keyword>
<name>A0AAD1UJB2_EUPCR</name>
<sequence length="341" mass="39035">MSSASLPKTKRFKLQNSLCSRDDLVINIHDCESQDDPYFSYSPMKKLPTMFFAKAIKRTPSVSSGYSIRNEIGEDDLKECLTPENTYFKMKELADQSFQKRVDVLSEREGKPVVKREPKMVPQENKFIQRVPVSPQLLRDKNAIQENKNNAIKLVEITSKDFKPIKLTSKIRESFISKVQASARDSSRSNPSQTDATTETRTNLPDIKLKSKVFFDSKLKPIKINSKIVSPQKHSVERLTKGIKKELRDLDEETHRDSELKRMITNKAIIQSTSHKKLPDSVSSLEMRSPYIKKSILKICKNKSIKNFAERNTRLLNSSKTPLGVRYSSINELSSKLTSYV</sequence>
<evidence type="ECO:0000313" key="3">
    <source>
        <dbReference type="Proteomes" id="UP001295684"/>
    </source>
</evidence>
<organism evidence="2 3">
    <name type="scientific">Euplotes crassus</name>
    <dbReference type="NCBI Taxonomy" id="5936"/>
    <lineage>
        <taxon>Eukaryota</taxon>
        <taxon>Sar</taxon>
        <taxon>Alveolata</taxon>
        <taxon>Ciliophora</taxon>
        <taxon>Intramacronucleata</taxon>
        <taxon>Spirotrichea</taxon>
        <taxon>Hypotrichia</taxon>
        <taxon>Euplotida</taxon>
        <taxon>Euplotidae</taxon>
        <taxon>Moneuplotes</taxon>
    </lineage>
</organism>
<accession>A0AAD1UJB2</accession>
<evidence type="ECO:0000256" key="1">
    <source>
        <dbReference type="SAM" id="MobiDB-lite"/>
    </source>
</evidence>
<proteinExistence type="predicted"/>
<protein>
    <submittedName>
        <fullName evidence="2">Uncharacterized protein</fullName>
    </submittedName>
</protein>
<dbReference type="EMBL" id="CAMPGE010010953">
    <property type="protein sequence ID" value="CAI2369797.1"/>
    <property type="molecule type" value="Genomic_DNA"/>
</dbReference>
<dbReference type="Proteomes" id="UP001295684">
    <property type="component" value="Unassembled WGS sequence"/>
</dbReference>